<feature type="transmembrane region" description="Helical" evidence="1">
    <location>
        <begin position="12"/>
        <end position="31"/>
    </location>
</feature>
<gene>
    <name evidence="2" type="ORF">HZT40_17635</name>
</gene>
<evidence type="ECO:0000313" key="3">
    <source>
        <dbReference type="Proteomes" id="UP000510621"/>
    </source>
</evidence>
<keyword evidence="3" id="KW-1185">Reference proteome</keyword>
<evidence type="ECO:0000313" key="2">
    <source>
        <dbReference type="EMBL" id="QLQ33108.1"/>
    </source>
</evidence>
<dbReference type="Proteomes" id="UP000510621">
    <property type="component" value="Chromosome"/>
</dbReference>
<accession>A0A7L6AVM2</accession>
<keyword evidence="1" id="KW-1133">Transmembrane helix</keyword>
<name>A0A7L6AVM2_9GAMM</name>
<keyword evidence="1" id="KW-0812">Transmembrane</keyword>
<evidence type="ECO:0000256" key="1">
    <source>
        <dbReference type="SAM" id="Phobius"/>
    </source>
</evidence>
<protein>
    <submittedName>
        <fullName evidence="2">Uncharacterized protein</fullName>
    </submittedName>
</protein>
<dbReference type="KEGG" id="this:HZT40_17635"/>
<organism evidence="2 3">
    <name type="scientific">Candidatus Thiothrix singaporensis</name>
    <dbReference type="NCBI Taxonomy" id="2799669"/>
    <lineage>
        <taxon>Bacteria</taxon>
        <taxon>Pseudomonadati</taxon>
        <taxon>Pseudomonadota</taxon>
        <taxon>Gammaproteobacteria</taxon>
        <taxon>Thiotrichales</taxon>
        <taxon>Thiotrichaceae</taxon>
        <taxon>Thiothrix</taxon>
    </lineage>
</organism>
<dbReference type="EMBL" id="CP059265">
    <property type="protein sequence ID" value="QLQ33108.1"/>
    <property type="molecule type" value="Genomic_DNA"/>
</dbReference>
<keyword evidence="1" id="KW-0472">Membrane</keyword>
<sequence>MGTVVVLELVRAQLALSGLMLALGLLAQGCWHRWGWFRRWRSRCLPRRRRCG</sequence>
<proteinExistence type="predicted"/>
<reference evidence="2" key="1">
    <citation type="submission" date="2020-06" db="EMBL/GenBank/DDBJ databases">
        <title>Analysis procedures for assessing recovery of high quality, complete, closed genomes from Nanopore long read metagenome sequencing.</title>
        <authorList>
            <person name="Bessarab I."/>
            <person name="Arumugam K."/>
            <person name="Haryono M."/>
            <person name="Liu X."/>
            <person name="Roy S."/>
            <person name="Zuniga-Montanez R.E."/>
            <person name="Qiu G."/>
            <person name="Drautz-Moses D.I."/>
            <person name="Law Y.Y."/>
            <person name="Wuertz S."/>
            <person name="Lauro F.M."/>
            <person name="Huson D.H."/>
            <person name="Williams R.B."/>
        </authorList>
    </citation>
    <scope>NUCLEOTIDE SEQUENCE [LARGE SCALE GENOMIC DNA]</scope>
    <source>
        <strain evidence="2">SSD2</strain>
    </source>
</reference>
<dbReference type="AlphaFoldDB" id="A0A7L6AVM2"/>